<dbReference type="InterPro" id="IPR019734">
    <property type="entry name" value="TPR_rpt"/>
</dbReference>
<gene>
    <name evidence="6" type="ORF">FRD01_01995</name>
</gene>
<dbReference type="OrthoDB" id="220004at2"/>
<reference evidence="6 7" key="1">
    <citation type="submission" date="2019-08" db="EMBL/GenBank/DDBJ databases">
        <authorList>
            <person name="Liang Q."/>
        </authorList>
    </citation>
    <scope>NUCLEOTIDE SEQUENCE [LARGE SCALE GENOMIC DNA]</scope>
    <source>
        <strain evidence="6 7">V1718</strain>
    </source>
</reference>
<keyword evidence="2 3" id="KW-0802">TPR repeat</keyword>
<evidence type="ECO:0000256" key="2">
    <source>
        <dbReference type="ARBA" id="ARBA00022803"/>
    </source>
</evidence>
<evidence type="ECO:0000313" key="6">
    <source>
        <dbReference type="EMBL" id="QED26050.1"/>
    </source>
</evidence>
<dbReference type="PANTHER" id="PTHR44943:SF8">
    <property type="entry name" value="TPR REPEAT-CONTAINING PROTEIN MJ0263"/>
    <property type="match status" value="1"/>
</dbReference>
<dbReference type="PROSITE" id="PS50005">
    <property type="entry name" value="TPR"/>
    <property type="match status" value="1"/>
</dbReference>
<dbReference type="RefSeq" id="WP_146957155.1">
    <property type="nucleotide sequence ID" value="NZ_CP042467.1"/>
</dbReference>
<keyword evidence="4" id="KW-0175">Coiled coil</keyword>
<dbReference type="Proteomes" id="UP000321595">
    <property type="component" value="Chromosome"/>
</dbReference>
<dbReference type="InterPro" id="IPR051685">
    <property type="entry name" value="Ycf3/AcsC/BcsC/TPR_MFPF"/>
</dbReference>
<feature type="coiled-coil region" evidence="4">
    <location>
        <begin position="898"/>
        <end position="925"/>
    </location>
</feature>
<keyword evidence="1" id="KW-0677">Repeat</keyword>
<dbReference type="EMBL" id="CP042467">
    <property type="protein sequence ID" value="QED26050.1"/>
    <property type="molecule type" value="Genomic_DNA"/>
</dbReference>
<name>A0A5B8XJT4_9DELT</name>
<keyword evidence="7" id="KW-1185">Reference proteome</keyword>
<proteinExistence type="predicted"/>
<feature type="repeat" description="TPR" evidence="3">
    <location>
        <begin position="719"/>
        <end position="752"/>
    </location>
</feature>
<accession>A0A5B8XJT4</accession>
<evidence type="ECO:0000256" key="1">
    <source>
        <dbReference type="ARBA" id="ARBA00022737"/>
    </source>
</evidence>
<dbReference type="Pfam" id="PF14559">
    <property type="entry name" value="TPR_19"/>
    <property type="match status" value="1"/>
</dbReference>
<feature type="region of interest" description="Disordered" evidence="5">
    <location>
        <begin position="323"/>
        <end position="383"/>
    </location>
</feature>
<evidence type="ECO:0000256" key="5">
    <source>
        <dbReference type="SAM" id="MobiDB-lite"/>
    </source>
</evidence>
<dbReference type="InterPro" id="IPR011990">
    <property type="entry name" value="TPR-like_helical_dom_sf"/>
</dbReference>
<dbReference type="SMART" id="SM00028">
    <property type="entry name" value="TPR"/>
    <property type="match status" value="5"/>
</dbReference>
<evidence type="ECO:0000313" key="7">
    <source>
        <dbReference type="Proteomes" id="UP000321595"/>
    </source>
</evidence>
<dbReference type="SUPFAM" id="SSF48452">
    <property type="entry name" value="TPR-like"/>
    <property type="match status" value="3"/>
</dbReference>
<organism evidence="6 7">
    <name type="scientific">Microvenator marinus</name>
    <dbReference type="NCBI Taxonomy" id="2600177"/>
    <lineage>
        <taxon>Bacteria</taxon>
        <taxon>Deltaproteobacteria</taxon>
        <taxon>Bradymonadales</taxon>
        <taxon>Microvenatoraceae</taxon>
        <taxon>Microvenator</taxon>
    </lineage>
</organism>
<dbReference type="Gene3D" id="1.25.40.10">
    <property type="entry name" value="Tetratricopeptide repeat domain"/>
    <property type="match status" value="4"/>
</dbReference>
<dbReference type="AlphaFoldDB" id="A0A5B8XJT4"/>
<feature type="compositionally biased region" description="Low complexity" evidence="5">
    <location>
        <begin position="338"/>
        <end position="353"/>
    </location>
</feature>
<evidence type="ECO:0000256" key="3">
    <source>
        <dbReference type="PROSITE-ProRule" id="PRU00339"/>
    </source>
</evidence>
<dbReference type="PANTHER" id="PTHR44943">
    <property type="entry name" value="CELLULOSE SYNTHASE OPERON PROTEIN C"/>
    <property type="match status" value="1"/>
</dbReference>
<dbReference type="KEGG" id="bbae:FRD01_01995"/>
<protein>
    <submittedName>
        <fullName evidence="6">Tetratricopeptide repeat protein</fullName>
    </submittedName>
</protein>
<evidence type="ECO:0000256" key="4">
    <source>
        <dbReference type="SAM" id="Coils"/>
    </source>
</evidence>
<sequence length="1177" mass="131252">MSHTDPYAEIQRLVATLPESVPAVLARAAEFRRTGEVEFAIELLKRSRERHPVETIRIKLARMLLEIDRPRDAMAELVALLKEDSNHVEALLSLTQALAKIGEPDRARKMLERAKELGAPASRTATLEAVLTGRVKDDAVPFQNGTPRKTLLGLPNARDNKQPAPLSKMGTGSFQALADYDSHGDDNELSLLQEVPNLDGDRGFDQVLSNAGVQLPEARDPVYRAQHELRTTADLAGPSDETSALILEDRTIEDDATQAVQWSDELAEAMDETGYLPAHEDIEETNFHIKLEDHTEEDIPEAPVFFDEDSFVRDHRSDSVEVDVDEDIKYKNPPAPAAAPAAPAQMPQHQAQPVSQAERPSGWSSDQFPAFNPPVSAVPSASDEPSIKLGPVLKIAGLVSVLLLGLVVAMVVSGTMEAKAVEKLLNESAPKEESYAYADLKAARDLLWKATNTSGFFPISLPGSKGPKLRAEAKARFVLTSSLLNYLHADPLPTGFDAAKASLEASNSKLAASGVYLKLSSGKPFEASELGAAHRKTFAGELAIEEADVWARLELEQARSAHRAIASLRAVESLGLRQEGLILAVDAANREENVLPKLKTRIKEHPENTQFALAFAHLAMHDKETRKEAEQVLTKLLESEARGELSQRDIAEISLALAQTLVLANDLDRAEEKFREAQKAVPNQARYAAHLVNFYVSQRRFDEAATLIERHSTPDLLGPELWFAQAHLLLRRGSPEKAAHELQQVVSADPRREWWLGLAYFDLGRYEEAAGSFTKAAASTLAPTDAETMRILADGLAKSEFDATLKGIEDEIEKDKEAALRHWAKGKALLEQAKSGTLEGQDKLLRSAAKSFEKAQEIDADERWAFAECEANLIRLDEKPAEKACLAGRKLNPHFVPGMVLTARLKRLQDEIQEARELITKASVERPEDIEAGIEKIRLHMQNRDLEGAQKEIDKWHTREPGNHTIKVLEGRIAYLRAEFQRAAAYLETAYKEEPTDGEAAVFYGSALAKLGLHEQAGENLRDMLSHPEWGPYGWMLLADVRRVQSRWRDVEQNLAAARRDFNKTLGPKLRFSLLYTQYARYYAERHRWDHPAVLRNLEKAKSDGDLDEPEMNLTFAEYYLKRRKPDVEAASQYIENVLRVAPYRCDAIQFALNNRKAFENERVREIEELRKNHCDG</sequence>
<dbReference type="Pfam" id="PF13432">
    <property type="entry name" value="TPR_16"/>
    <property type="match status" value="3"/>
</dbReference>